<organism evidence="2 3">
    <name type="scientific">Pristionchus pacificus</name>
    <name type="common">Parasitic nematode worm</name>
    <dbReference type="NCBI Taxonomy" id="54126"/>
    <lineage>
        <taxon>Eukaryota</taxon>
        <taxon>Metazoa</taxon>
        <taxon>Ecdysozoa</taxon>
        <taxon>Nematoda</taxon>
        <taxon>Chromadorea</taxon>
        <taxon>Rhabditida</taxon>
        <taxon>Rhabditina</taxon>
        <taxon>Diplogasteromorpha</taxon>
        <taxon>Diplogasteroidea</taxon>
        <taxon>Neodiplogasteridae</taxon>
        <taxon>Pristionchus</taxon>
    </lineage>
</organism>
<sequence>MGRHKRSREQKKIKDDDEVKVTRVVKPNPLRKPKKVKIYVKDEPKEFWAENWANPEELAPEDRSEKKMRRREEKRRKKEMKDNRDIEVSQCTPLSFCCVRTFSNLDKANQEQEKKVGQEKKGEKKAYRLAIFSDHSSRIESFPTPSIYGPIYRPLSWSFRGPDKDRYYYDC</sequence>
<feature type="compositionally biased region" description="Basic residues" evidence="1">
    <location>
        <begin position="66"/>
        <end position="78"/>
    </location>
</feature>
<evidence type="ECO:0000313" key="2">
    <source>
        <dbReference type="EnsemblMetazoa" id="PPA15807.1"/>
    </source>
</evidence>
<evidence type="ECO:0000313" key="3">
    <source>
        <dbReference type="Proteomes" id="UP000005239"/>
    </source>
</evidence>
<reference evidence="3" key="1">
    <citation type="journal article" date="2008" name="Nat. Genet.">
        <title>The Pristionchus pacificus genome provides a unique perspective on nematode lifestyle and parasitism.</title>
        <authorList>
            <person name="Dieterich C."/>
            <person name="Clifton S.W."/>
            <person name="Schuster L.N."/>
            <person name="Chinwalla A."/>
            <person name="Delehaunty K."/>
            <person name="Dinkelacker I."/>
            <person name="Fulton L."/>
            <person name="Fulton R."/>
            <person name="Godfrey J."/>
            <person name="Minx P."/>
            <person name="Mitreva M."/>
            <person name="Roeseler W."/>
            <person name="Tian H."/>
            <person name="Witte H."/>
            <person name="Yang S.P."/>
            <person name="Wilson R.K."/>
            <person name="Sommer R.J."/>
        </authorList>
    </citation>
    <scope>NUCLEOTIDE SEQUENCE [LARGE SCALE GENOMIC DNA]</scope>
    <source>
        <strain evidence="3">PS312</strain>
    </source>
</reference>
<protein>
    <submittedName>
        <fullName evidence="2">Uncharacterized protein</fullName>
    </submittedName>
</protein>
<dbReference type="Proteomes" id="UP000005239">
    <property type="component" value="Unassembled WGS sequence"/>
</dbReference>
<feature type="region of interest" description="Disordered" evidence="1">
    <location>
        <begin position="51"/>
        <end position="84"/>
    </location>
</feature>
<proteinExistence type="predicted"/>
<name>A0A2A6BD49_PRIPA</name>
<reference evidence="2" key="2">
    <citation type="submission" date="2022-06" db="UniProtKB">
        <authorList>
            <consortium name="EnsemblMetazoa"/>
        </authorList>
    </citation>
    <scope>IDENTIFICATION</scope>
    <source>
        <strain evidence="2">PS312</strain>
    </source>
</reference>
<keyword evidence="3" id="KW-1185">Reference proteome</keyword>
<accession>A0A2A6BD49</accession>
<feature type="region of interest" description="Disordered" evidence="1">
    <location>
        <begin position="1"/>
        <end position="20"/>
    </location>
</feature>
<dbReference type="EnsemblMetazoa" id="PPA15807.1">
    <property type="protein sequence ID" value="PPA15807.1"/>
    <property type="gene ID" value="WBGene00105361"/>
</dbReference>
<gene>
    <name evidence="2" type="primary">WBGene00105361</name>
</gene>
<accession>A0A8R1UCB7</accession>
<dbReference type="AlphaFoldDB" id="A0A2A6BD49"/>
<feature type="compositionally biased region" description="Basic and acidic residues" evidence="1">
    <location>
        <begin position="10"/>
        <end position="20"/>
    </location>
</feature>
<evidence type="ECO:0000256" key="1">
    <source>
        <dbReference type="SAM" id="MobiDB-lite"/>
    </source>
</evidence>